<dbReference type="InterPro" id="IPR045851">
    <property type="entry name" value="AMP-bd_C_sf"/>
</dbReference>
<dbReference type="EMBL" id="CP136137">
    <property type="protein sequence ID" value="WYY05812.1"/>
    <property type="molecule type" value="Genomic_DNA"/>
</dbReference>
<dbReference type="InterPro" id="IPR025110">
    <property type="entry name" value="AMP-bd_C"/>
</dbReference>
<dbReference type="Proteomes" id="UP001479933">
    <property type="component" value="Chromosome"/>
</dbReference>
<dbReference type="PROSITE" id="PS00455">
    <property type="entry name" value="AMP_BINDING"/>
    <property type="match status" value="1"/>
</dbReference>
<organism evidence="3 4">
    <name type="scientific">Gordonia hydrophobica</name>
    <dbReference type="NCBI Taxonomy" id="40516"/>
    <lineage>
        <taxon>Bacteria</taxon>
        <taxon>Bacillati</taxon>
        <taxon>Actinomycetota</taxon>
        <taxon>Actinomycetes</taxon>
        <taxon>Mycobacteriales</taxon>
        <taxon>Gordoniaceae</taxon>
        <taxon>Gordonia</taxon>
    </lineage>
</organism>
<accession>A0ABZ2TWC8</accession>
<dbReference type="Gene3D" id="3.30.300.30">
    <property type="match status" value="1"/>
</dbReference>
<dbReference type="Pfam" id="PF00501">
    <property type="entry name" value="AMP-binding"/>
    <property type="match status" value="1"/>
</dbReference>
<dbReference type="InterPro" id="IPR042099">
    <property type="entry name" value="ANL_N_sf"/>
</dbReference>
<dbReference type="InterPro" id="IPR000873">
    <property type="entry name" value="AMP-dep_synth/lig_dom"/>
</dbReference>
<dbReference type="InterPro" id="IPR020845">
    <property type="entry name" value="AMP-binding_CS"/>
</dbReference>
<evidence type="ECO:0000259" key="1">
    <source>
        <dbReference type="Pfam" id="PF00501"/>
    </source>
</evidence>
<dbReference type="RefSeq" id="WP_244885320.1">
    <property type="nucleotide sequence ID" value="NZ_CP136137.1"/>
</dbReference>
<reference evidence="3 4" key="1">
    <citation type="journal article" date="2023" name="Virus Evol.">
        <title>Computational host range prediction-The good, the bad, and the ugly.</title>
        <authorList>
            <person name="Howell A.A."/>
            <person name="Versoza C.J."/>
            <person name="Pfeifer S.P."/>
        </authorList>
    </citation>
    <scope>NUCLEOTIDE SEQUENCE [LARGE SCALE GENOMIC DNA]</scope>
    <source>
        <strain evidence="3 4">1610/1b</strain>
    </source>
</reference>
<evidence type="ECO:0000313" key="3">
    <source>
        <dbReference type="EMBL" id="WYY05812.1"/>
    </source>
</evidence>
<name>A0ABZ2TWC8_9ACTN</name>
<feature type="domain" description="AMP-dependent synthetase/ligase" evidence="1">
    <location>
        <begin position="9"/>
        <end position="360"/>
    </location>
</feature>
<dbReference type="SUPFAM" id="SSF56801">
    <property type="entry name" value="Acetyl-CoA synthetase-like"/>
    <property type="match status" value="1"/>
</dbReference>
<dbReference type="PANTHER" id="PTHR24096">
    <property type="entry name" value="LONG-CHAIN-FATTY-ACID--COA LIGASE"/>
    <property type="match status" value="1"/>
</dbReference>
<sequence>MTTEFPDSYAGDPERVAYTMADSGRQVTYAELVADSRAVSSLLWSRGCRHGDCVAIVMENNAEFLKVAWAAQRSGFRYVALSTRLTVGEVAYILADCAARVVLTSRMYEVLVLGAVDAMVTNPDLFTVDSSVRGLDGLFDVAAATPPVDVPECEGVDLLYSSGTTGRPKGVVSEISLEPLGTAPGVADLLKGRWGFDRDTVYLSPAPLYHAAPLRFVMTVQRCGGTVVVMERFDAAVALHLVEHHRVTHTQMVPTMFIRMLGLPEQQRLGSDVSSLSAVIHAAAPCPIEVKRRMIDWLGPIVHEFYSCTENYLFTALDSEEWLAHPGSVGRPLLGMVHVLDDSGAEVPAGEDGQIWAEGGHRFEYLGDPAKTASSRNDRGWTTVGDIGRVDADGYLTLSDRRTDLILSGGVNIYPREAEDVLAVHPAVADAAVFGIPDDELGQVVHAVVQPMDADADQDALEGLLLEHCRAELARHKCPRRIDFATELPRHATGKLYKRLLQDRYSVGH</sequence>
<proteinExistence type="predicted"/>
<dbReference type="Pfam" id="PF13193">
    <property type="entry name" value="AMP-binding_C"/>
    <property type="match status" value="1"/>
</dbReference>
<evidence type="ECO:0000313" key="4">
    <source>
        <dbReference type="Proteomes" id="UP001479933"/>
    </source>
</evidence>
<protein>
    <submittedName>
        <fullName evidence="3">AMP-binding protein</fullName>
    </submittedName>
</protein>
<dbReference type="PANTHER" id="PTHR24096:SF323">
    <property type="entry name" value="BLR3536 PROTEIN"/>
    <property type="match status" value="1"/>
</dbReference>
<dbReference type="Gene3D" id="3.40.50.12780">
    <property type="entry name" value="N-terminal domain of ligase-like"/>
    <property type="match status" value="1"/>
</dbReference>
<feature type="domain" description="AMP-binding enzyme C-terminal" evidence="2">
    <location>
        <begin position="417"/>
        <end position="495"/>
    </location>
</feature>
<evidence type="ECO:0000259" key="2">
    <source>
        <dbReference type="Pfam" id="PF13193"/>
    </source>
</evidence>
<gene>
    <name evidence="3" type="ORF">RVF87_12025</name>
</gene>
<keyword evidence="4" id="KW-1185">Reference proteome</keyword>